<sequence length="349" mass="36895">MRKAFLALAFVAALIVVPPLPAAPVASASAKIHRMDVVTRPIARFRISSDQTRFGALVFAGGLEMHATSDHFGALSGLAFTEGQTGLAAVADTGFWLTATLQRDEANRPIGLTGVTMTEITGPGGVPFAGKWLTDAEAIAVDGETVLVSFEREHRIARYARGDDGLQWREEMPPPVPTDRLGHNSGFEGIAIGAPGSALAGALIGVSENGLDGSADIIGFVQPATGPAFRFAVRRRGAYRVTDLAILPGGDLVLLERRFALHTGLAMRLRRIDDDAVTSDATVDGEVLLEADMDHQIDNMEGLAITTDPDGVPRLTIVSDDNHALLQRNLLIEFRLVGPAVSPPPAADG</sequence>
<proteinExistence type="predicted"/>
<protein>
    <recommendedName>
        <fullName evidence="2">Phytase-like domain-containing protein</fullName>
    </recommendedName>
</protein>
<accession>A0A4P6UVS5</accession>
<keyword evidence="1" id="KW-0732">Signal</keyword>
<dbReference type="GeneID" id="90765768"/>
<feature type="domain" description="Phytase-like" evidence="2">
    <location>
        <begin position="71"/>
        <end position="323"/>
    </location>
</feature>
<evidence type="ECO:0000313" key="4">
    <source>
        <dbReference type="Proteomes" id="UP000293719"/>
    </source>
</evidence>
<dbReference type="RefSeq" id="WP_131614914.1">
    <property type="nucleotide sequence ID" value="NZ_CP036532.1"/>
</dbReference>
<dbReference type="KEGG" id="rpod:E0E05_00545"/>
<evidence type="ECO:0000259" key="2">
    <source>
        <dbReference type="Pfam" id="PF13449"/>
    </source>
</evidence>
<dbReference type="Pfam" id="PF13449">
    <property type="entry name" value="Phytase-like"/>
    <property type="match status" value="1"/>
</dbReference>
<dbReference type="OrthoDB" id="9798693at2"/>
<dbReference type="Proteomes" id="UP000293719">
    <property type="component" value="Chromosome"/>
</dbReference>
<organism evidence="3 4">
    <name type="scientific">Roseitalea porphyridii</name>
    <dbReference type="NCBI Taxonomy" id="1852022"/>
    <lineage>
        <taxon>Bacteria</taxon>
        <taxon>Pseudomonadati</taxon>
        <taxon>Pseudomonadota</taxon>
        <taxon>Alphaproteobacteria</taxon>
        <taxon>Hyphomicrobiales</taxon>
        <taxon>Ahrensiaceae</taxon>
        <taxon>Roseitalea</taxon>
    </lineage>
</organism>
<dbReference type="InterPro" id="IPR027372">
    <property type="entry name" value="Phytase-like_dom"/>
</dbReference>
<dbReference type="EMBL" id="CP036532">
    <property type="protein sequence ID" value="QBK29212.1"/>
    <property type="molecule type" value="Genomic_DNA"/>
</dbReference>
<gene>
    <name evidence="3" type="ORF">E0E05_00545</name>
</gene>
<evidence type="ECO:0000256" key="1">
    <source>
        <dbReference type="SAM" id="SignalP"/>
    </source>
</evidence>
<keyword evidence="4" id="KW-1185">Reference proteome</keyword>
<name>A0A4P6UVS5_9HYPH</name>
<feature type="chain" id="PRO_5021022930" description="Phytase-like domain-containing protein" evidence="1">
    <location>
        <begin position="23"/>
        <end position="349"/>
    </location>
</feature>
<dbReference type="InterPro" id="IPR014567">
    <property type="entry name" value="UCP031900"/>
</dbReference>
<reference evidence="3 4" key="1">
    <citation type="journal article" date="2017" name="Int. J. Syst. Evol. Microbiol.">
        <title>Roseitalea porphyridii gen. nov., sp. nov., isolated from a red alga, and reclassification of Hoeflea suaedae Chung et al. 2013 as Pseudohoeflea suaedae gen. nov., comb. nov.</title>
        <authorList>
            <person name="Hyeon J.W."/>
            <person name="Jeong S.E."/>
            <person name="Baek K."/>
            <person name="Jeon C.O."/>
        </authorList>
    </citation>
    <scope>NUCLEOTIDE SEQUENCE [LARGE SCALE GENOMIC DNA]</scope>
    <source>
        <strain evidence="3 4">MA7-20</strain>
    </source>
</reference>
<dbReference type="AlphaFoldDB" id="A0A4P6UVS5"/>
<evidence type="ECO:0000313" key="3">
    <source>
        <dbReference type="EMBL" id="QBK29212.1"/>
    </source>
</evidence>
<feature type="signal peptide" evidence="1">
    <location>
        <begin position="1"/>
        <end position="22"/>
    </location>
</feature>
<dbReference type="PIRSF" id="PIRSF031900">
    <property type="entry name" value="UCP031900"/>
    <property type="match status" value="1"/>
</dbReference>